<keyword evidence="1" id="KW-1133">Transmembrane helix</keyword>
<feature type="transmembrane region" description="Helical" evidence="1">
    <location>
        <begin position="857"/>
        <end position="879"/>
    </location>
</feature>
<keyword evidence="1" id="KW-0812">Transmembrane</keyword>
<organism evidence="2 3">
    <name type="scientific">Rubripirellula amarantea</name>
    <dbReference type="NCBI Taxonomy" id="2527999"/>
    <lineage>
        <taxon>Bacteria</taxon>
        <taxon>Pseudomonadati</taxon>
        <taxon>Planctomycetota</taxon>
        <taxon>Planctomycetia</taxon>
        <taxon>Pirellulales</taxon>
        <taxon>Pirellulaceae</taxon>
        <taxon>Rubripirellula</taxon>
    </lineage>
</organism>
<dbReference type="SUPFAM" id="SSF48208">
    <property type="entry name" value="Six-hairpin glycosidases"/>
    <property type="match status" value="1"/>
</dbReference>
<keyword evidence="1" id="KW-0472">Membrane</keyword>
<protein>
    <submittedName>
        <fullName evidence="2">Uncharacterized protein</fullName>
    </submittedName>
</protein>
<dbReference type="Proteomes" id="UP000316598">
    <property type="component" value="Unassembled WGS sequence"/>
</dbReference>
<name>A0A5C5WWR7_9BACT</name>
<reference evidence="2 3" key="1">
    <citation type="submission" date="2019-02" db="EMBL/GenBank/DDBJ databases">
        <title>Deep-cultivation of Planctomycetes and their phenomic and genomic characterization uncovers novel biology.</title>
        <authorList>
            <person name="Wiegand S."/>
            <person name="Jogler M."/>
            <person name="Boedeker C."/>
            <person name="Pinto D."/>
            <person name="Vollmers J."/>
            <person name="Rivas-Marin E."/>
            <person name="Kohn T."/>
            <person name="Peeters S.H."/>
            <person name="Heuer A."/>
            <person name="Rast P."/>
            <person name="Oberbeckmann S."/>
            <person name="Bunk B."/>
            <person name="Jeske O."/>
            <person name="Meyerdierks A."/>
            <person name="Storesund J.E."/>
            <person name="Kallscheuer N."/>
            <person name="Luecker S."/>
            <person name="Lage O.M."/>
            <person name="Pohl T."/>
            <person name="Merkel B.J."/>
            <person name="Hornburger P."/>
            <person name="Mueller R.-W."/>
            <person name="Bruemmer F."/>
            <person name="Labrenz M."/>
            <person name="Spormann A.M."/>
            <person name="Op Den Camp H."/>
            <person name="Overmann J."/>
            <person name="Amann R."/>
            <person name="Jetten M.S.M."/>
            <person name="Mascher T."/>
            <person name="Medema M.H."/>
            <person name="Devos D.P."/>
            <person name="Kaster A.-K."/>
            <person name="Ovreas L."/>
            <person name="Rohde M."/>
            <person name="Galperin M.Y."/>
            <person name="Jogler C."/>
        </authorList>
    </citation>
    <scope>NUCLEOTIDE SEQUENCE [LARGE SCALE GENOMIC DNA]</scope>
    <source>
        <strain evidence="2 3">Pla22</strain>
    </source>
</reference>
<evidence type="ECO:0000256" key="1">
    <source>
        <dbReference type="SAM" id="Phobius"/>
    </source>
</evidence>
<accession>A0A5C5WWR7</accession>
<evidence type="ECO:0000313" key="2">
    <source>
        <dbReference type="EMBL" id="TWT54669.1"/>
    </source>
</evidence>
<dbReference type="AlphaFoldDB" id="A0A5C5WWR7"/>
<keyword evidence="3" id="KW-1185">Reference proteome</keyword>
<proteinExistence type="predicted"/>
<dbReference type="EMBL" id="SJPI01000001">
    <property type="protein sequence ID" value="TWT54669.1"/>
    <property type="molecule type" value="Genomic_DNA"/>
</dbReference>
<evidence type="ECO:0000313" key="3">
    <source>
        <dbReference type="Proteomes" id="UP000316598"/>
    </source>
</evidence>
<gene>
    <name evidence="2" type="ORF">Pla22_23190</name>
</gene>
<sequence>MDVEVSVEKHTPADFAPMRVVFEASETAACKATRLFRMSVPFASGSVSHANQVGIRVGANNLRTQVKVLQRWPDGSIQWCSIVWTVPPDEDQWQDSTELVAAMPMSQDPPITQFSIESCGEHGLAIRLGGVEHSVRFRSVDSRNNVYEAAGGSFEVLDDGPICKQLLLSTGMRSDTGIELPLLVRLFVSVYPDLSTAVFRVTVQNPRPAGHPDGNWDLGNAGSLLLRDLSFVLSLPTQEHSKEEPMIRLDCGDGKKLQGESTLNLFQASSGGANWHSRNHLNKDREIPLAFRGYRANIGENRQAGLRAKPQVVRSVGDSTVAIAMRAFWENFPKCIRVNDNSLQLGLFPEESGSLHELQGGEQKTHEFAIFVGEGKATDGPLDWYTSSCRPSLSPGDYVRSQAIPFLTSRSDDPNTNYHDLVDSAIVGPDSFFAKRELIDEYGWRHYGDIYGDHEAIYHEGEGPMISHYNNQYDCTWAFAIHFMRTGDSRWFDQMVAMADHAWDIDTYHTDEDKNLYNGGLFWHTYHYADADTGTHRSYPRHLKTSGMKGGKDLKELGSTGKKLAQNYGVGGGPSASQNYPTGWMYAYFLTGELQYRDAAINAADYVMRIEDGTKTVFRWLSRSETGLSIESGAGYHGPGRASANSLHALMTGYELTQDQKYLDYARKLIMRVIHPEDNIEKLDLLNAELRWFYTMFLQALTRYIDLKAAIGENDSSYAFAVDSLNHYALWMTNHEVPTLSNADRLQYPSETWAAQDMRKWHILEYAAWLNQDDSERHSALRKKSDFFFNYVCSTLHTMPSRTLCRPVILIAQFGWQWSWFRSHRASKRLPTARLVSHPPKQAFTPQRQIALRRAKLIALSFGGGLIVTLCFLLVYSLITFTVESR</sequence>
<comment type="caution">
    <text evidence="2">The sequence shown here is derived from an EMBL/GenBank/DDBJ whole genome shotgun (WGS) entry which is preliminary data.</text>
</comment>
<dbReference type="GO" id="GO:0005975">
    <property type="term" value="P:carbohydrate metabolic process"/>
    <property type="evidence" value="ECO:0007669"/>
    <property type="project" value="InterPro"/>
</dbReference>
<dbReference type="InterPro" id="IPR008928">
    <property type="entry name" value="6-hairpin_glycosidase_sf"/>
</dbReference>